<dbReference type="RefSeq" id="WP_184926470.1">
    <property type="nucleotide sequence ID" value="NZ_JACHMO010000001.1"/>
</dbReference>
<protein>
    <recommendedName>
        <fullName evidence="3">SCP1.201-like deaminase</fullName>
    </recommendedName>
</protein>
<evidence type="ECO:0000313" key="1">
    <source>
        <dbReference type="EMBL" id="MBB5806689.1"/>
    </source>
</evidence>
<keyword evidence="2" id="KW-1185">Reference proteome</keyword>
<reference evidence="1 2" key="1">
    <citation type="submission" date="2020-08" db="EMBL/GenBank/DDBJ databases">
        <title>Sequencing the genomes of 1000 actinobacteria strains.</title>
        <authorList>
            <person name="Klenk H.-P."/>
        </authorList>
    </citation>
    <scope>NUCLEOTIDE SEQUENCE [LARGE SCALE GENOMIC DNA]</scope>
    <source>
        <strain evidence="1 2">DSM 45486</strain>
    </source>
</reference>
<evidence type="ECO:0008006" key="3">
    <source>
        <dbReference type="Google" id="ProtNLM"/>
    </source>
</evidence>
<dbReference type="Proteomes" id="UP000552097">
    <property type="component" value="Unassembled WGS sequence"/>
</dbReference>
<dbReference type="Pfam" id="PF14428">
    <property type="entry name" value="DddA-like"/>
    <property type="match status" value="1"/>
</dbReference>
<evidence type="ECO:0000313" key="2">
    <source>
        <dbReference type="Proteomes" id="UP000552097"/>
    </source>
</evidence>
<dbReference type="InterPro" id="IPR032724">
    <property type="entry name" value="SCP1.201-like"/>
</dbReference>
<proteinExistence type="predicted"/>
<dbReference type="EMBL" id="JACHMO010000001">
    <property type="protein sequence ID" value="MBB5806689.1"/>
    <property type="molecule type" value="Genomic_DNA"/>
</dbReference>
<sequence length="181" mass="20242">MEADVAEVVSLWSHVSRDVERLRDALAMGIACAERYLNHLRLDSGGRADTSPEPPWDEQQRKSLPAYITSGRLFDEDGYGELIQSGREPDGEHQRIADLLIEQDEVPRSGFPEVAKHVEMKAAWRLRESRAGSAMLIVNNVVCTGPISCVELLESVLLPGQVLTVYDPVKARRFEGRSDDR</sequence>
<organism evidence="1 2">
    <name type="scientific">Saccharothrix ecbatanensis</name>
    <dbReference type="NCBI Taxonomy" id="1105145"/>
    <lineage>
        <taxon>Bacteria</taxon>
        <taxon>Bacillati</taxon>
        <taxon>Actinomycetota</taxon>
        <taxon>Actinomycetes</taxon>
        <taxon>Pseudonocardiales</taxon>
        <taxon>Pseudonocardiaceae</taxon>
        <taxon>Saccharothrix</taxon>
    </lineage>
</organism>
<dbReference type="AlphaFoldDB" id="A0A7W9HQR0"/>
<gene>
    <name evidence="1" type="ORF">F4560_006457</name>
</gene>
<comment type="caution">
    <text evidence="1">The sequence shown here is derived from an EMBL/GenBank/DDBJ whole genome shotgun (WGS) entry which is preliminary data.</text>
</comment>
<name>A0A7W9HQR0_9PSEU</name>
<accession>A0A7W9HQR0</accession>